<dbReference type="InterPro" id="IPR050188">
    <property type="entry name" value="RluA_PseudoU_synthase"/>
</dbReference>
<dbReference type="GO" id="GO:0009982">
    <property type="term" value="F:pseudouridine synthase activity"/>
    <property type="evidence" value="ECO:0007669"/>
    <property type="project" value="InterPro"/>
</dbReference>
<dbReference type="Proteomes" id="UP000464374">
    <property type="component" value="Chromosome"/>
</dbReference>
<accession>A0A6P1Y499</accession>
<dbReference type="GO" id="GO:0140098">
    <property type="term" value="F:catalytic activity, acting on RNA"/>
    <property type="evidence" value="ECO:0007669"/>
    <property type="project" value="UniProtKB-ARBA"/>
</dbReference>
<sequence length="338" mass="37808">MLSQKGYHNQMKFTFRIETKTRLDIFLRSELVQAVSVPVKNASITPLSNSKIRRMIIAGAVSVDGLQIRRPSYELLQGQIVCAEFDKEKFFFEKQADDIAFELTTADVLYEDSNLIAVNKPAFFPTEETIVGGEKRDCLHAAVVRYLWTKAALRNPPYAGIMHRLDRETSGVIMFTKNRAVNAAVHEIFEKRTAQKIYRAVCAVAGNKGNTQRYRNLEKGSEFFVENNIGRISPKSTRAKWGELSTAHGGLYARTDFTVLECCMIGGIPAVKIEARPLTGRTHQIRVHLASVGLPILGDTLYGAPEYKRTMLHAQSLTFPHPISKNTMTVSAPLPDGF</sequence>
<dbReference type="KEGG" id="trz:GWP43_12985"/>
<organism evidence="5 6">
    <name type="scientific">Treponema vincentii</name>
    <dbReference type="NCBI Taxonomy" id="69710"/>
    <lineage>
        <taxon>Bacteria</taxon>
        <taxon>Pseudomonadati</taxon>
        <taxon>Spirochaetota</taxon>
        <taxon>Spirochaetia</taxon>
        <taxon>Spirochaetales</taxon>
        <taxon>Treponemataceae</taxon>
        <taxon>Treponema</taxon>
    </lineage>
</organism>
<dbReference type="PANTHER" id="PTHR21600">
    <property type="entry name" value="MITOCHONDRIAL RNA PSEUDOURIDINE SYNTHASE"/>
    <property type="match status" value="1"/>
</dbReference>
<evidence type="ECO:0000259" key="4">
    <source>
        <dbReference type="Pfam" id="PF00849"/>
    </source>
</evidence>
<evidence type="ECO:0000313" key="5">
    <source>
        <dbReference type="EMBL" id="QHX44219.1"/>
    </source>
</evidence>
<dbReference type="Gene3D" id="3.30.2350.10">
    <property type="entry name" value="Pseudouridine synthase"/>
    <property type="match status" value="1"/>
</dbReference>
<dbReference type="InterPro" id="IPR036986">
    <property type="entry name" value="S4_RNA-bd_sf"/>
</dbReference>
<dbReference type="PROSITE" id="PS50889">
    <property type="entry name" value="S4"/>
    <property type="match status" value="1"/>
</dbReference>
<evidence type="ECO:0000256" key="1">
    <source>
        <dbReference type="ARBA" id="ARBA00010876"/>
    </source>
</evidence>
<dbReference type="SUPFAM" id="SSF55120">
    <property type="entry name" value="Pseudouridine synthase"/>
    <property type="match status" value="1"/>
</dbReference>
<comment type="similarity">
    <text evidence="1">Belongs to the pseudouridine synthase RluA family.</text>
</comment>
<dbReference type="RefSeq" id="WP_162664496.1">
    <property type="nucleotide sequence ID" value="NZ_CP048020.1"/>
</dbReference>
<dbReference type="CDD" id="cd02869">
    <property type="entry name" value="PseudoU_synth_RluA_like"/>
    <property type="match status" value="1"/>
</dbReference>
<name>A0A6P1Y499_9SPIR</name>
<dbReference type="SUPFAM" id="SSF55174">
    <property type="entry name" value="Alpha-L RNA-binding motif"/>
    <property type="match status" value="1"/>
</dbReference>
<dbReference type="Gene3D" id="3.10.290.10">
    <property type="entry name" value="RNA-binding S4 domain"/>
    <property type="match status" value="1"/>
</dbReference>
<dbReference type="InterPro" id="IPR006145">
    <property type="entry name" value="PsdUridine_synth_RsuA/RluA"/>
</dbReference>
<proteinExistence type="inferred from homology"/>
<reference evidence="5 6" key="1">
    <citation type="submission" date="2020-01" db="EMBL/GenBank/DDBJ databases">
        <title>Complete genome sequence of a human oral phylogroup 1 Treponema sp. strain ATCC 700766, originally isolated from periodontitis dental plaque.</title>
        <authorList>
            <person name="Chan Y."/>
            <person name="Huo Y.-B."/>
            <person name="Yu X.-L."/>
            <person name="Zeng H."/>
            <person name="Leung W.-K."/>
            <person name="Watt R.M."/>
        </authorList>
    </citation>
    <scope>NUCLEOTIDE SEQUENCE [LARGE SCALE GENOMIC DNA]</scope>
    <source>
        <strain evidence="5 6">OMZ 804</strain>
    </source>
</reference>
<evidence type="ECO:0000313" key="6">
    <source>
        <dbReference type="Proteomes" id="UP000464374"/>
    </source>
</evidence>
<dbReference type="PANTHER" id="PTHR21600:SF87">
    <property type="entry name" value="RNA PSEUDOURIDYLATE SYNTHASE DOMAIN-CONTAINING PROTEIN 1"/>
    <property type="match status" value="1"/>
</dbReference>
<dbReference type="Pfam" id="PF00849">
    <property type="entry name" value="PseudoU_synth_2"/>
    <property type="match status" value="1"/>
</dbReference>
<protein>
    <submittedName>
        <fullName evidence="5">RluA family pseudouridine synthase</fullName>
    </submittedName>
</protein>
<dbReference type="EMBL" id="CP048020">
    <property type="protein sequence ID" value="QHX44219.1"/>
    <property type="molecule type" value="Genomic_DNA"/>
</dbReference>
<dbReference type="CDD" id="cd00165">
    <property type="entry name" value="S4"/>
    <property type="match status" value="1"/>
</dbReference>
<evidence type="ECO:0000256" key="3">
    <source>
        <dbReference type="PROSITE-ProRule" id="PRU00182"/>
    </source>
</evidence>
<feature type="domain" description="Pseudouridine synthase RsuA/RluA-like" evidence="4">
    <location>
        <begin position="114"/>
        <end position="291"/>
    </location>
</feature>
<dbReference type="AlphaFoldDB" id="A0A6P1Y499"/>
<dbReference type="GO" id="GO:0000455">
    <property type="term" value="P:enzyme-directed rRNA pseudouridine synthesis"/>
    <property type="evidence" value="ECO:0007669"/>
    <property type="project" value="TreeGrafter"/>
</dbReference>
<gene>
    <name evidence="5" type="ORF">GWP43_12985</name>
</gene>
<dbReference type="InterPro" id="IPR020103">
    <property type="entry name" value="PsdUridine_synth_cat_dom_sf"/>
</dbReference>
<evidence type="ECO:0000256" key="2">
    <source>
        <dbReference type="ARBA" id="ARBA00023235"/>
    </source>
</evidence>
<dbReference type="GO" id="GO:0003723">
    <property type="term" value="F:RNA binding"/>
    <property type="evidence" value="ECO:0007669"/>
    <property type="project" value="UniProtKB-KW"/>
</dbReference>
<keyword evidence="2" id="KW-0413">Isomerase</keyword>
<keyword evidence="3" id="KW-0694">RNA-binding</keyword>